<evidence type="ECO:0000256" key="1">
    <source>
        <dbReference type="SAM" id="Phobius"/>
    </source>
</evidence>
<dbReference type="RefSeq" id="WP_107585007.1">
    <property type="nucleotide sequence ID" value="NZ_PZJJ01000014.1"/>
</dbReference>
<keyword evidence="1" id="KW-0812">Transmembrane</keyword>
<dbReference type="OrthoDB" id="10016661at2"/>
<reference evidence="2 3" key="1">
    <citation type="submission" date="2018-03" db="EMBL/GenBank/DDBJ databases">
        <title>Alkalicoccus saliphilus sp. nov., isolated from a mineral pool.</title>
        <authorList>
            <person name="Zhao B."/>
        </authorList>
    </citation>
    <scope>NUCLEOTIDE SEQUENCE [LARGE SCALE GENOMIC DNA]</scope>
    <source>
        <strain evidence="2 3">6AG</strain>
    </source>
</reference>
<evidence type="ECO:0000313" key="3">
    <source>
        <dbReference type="Proteomes" id="UP000240509"/>
    </source>
</evidence>
<sequence>MNLKDMFLLSAVGIALLIGFLANNLLLWLCIGAGAGWVLDYFVTKLRPEKEAKPSVLQQRLEADRAAQKASKEKKAV</sequence>
<keyword evidence="1" id="KW-1133">Transmembrane helix</keyword>
<protein>
    <submittedName>
        <fullName evidence="2">Uncharacterized protein</fullName>
    </submittedName>
</protein>
<organism evidence="2 3">
    <name type="scientific">Alkalicoccus saliphilus</name>
    <dbReference type="NCBI Taxonomy" id="200989"/>
    <lineage>
        <taxon>Bacteria</taxon>
        <taxon>Bacillati</taxon>
        <taxon>Bacillota</taxon>
        <taxon>Bacilli</taxon>
        <taxon>Bacillales</taxon>
        <taxon>Bacillaceae</taxon>
        <taxon>Alkalicoccus</taxon>
    </lineage>
</organism>
<dbReference type="EMBL" id="PZJJ01000014">
    <property type="protein sequence ID" value="PTL38738.1"/>
    <property type="molecule type" value="Genomic_DNA"/>
</dbReference>
<feature type="transmembrane region" description="Helical" evidence="1">
    <location>
        <begin position="6"/>
        <end position="39"/>
    </location>
</feature>
<comment type="caution">
    <text evidence="2">The sequence shown here is derived from an EMBL/GenBank/DDBJ whole genome shotgun (WGS) entry which is preliminary data.</text>
</comment>
<gene>
    <name evidence="2" type="ORF">C6Y45_09595</name>
</gene>
<dbReference type="Proteomes" id="UP000240509">
    <property type="component" value="Unassembled WGS sequence"/>
</dbReference>
<dbReference type="AlphaFoldDB" id="A0A2T4U5Q0"/>
<accession>A0A2T4U5Q0</accession>
<name>A0A2T4U5Q0_9BACI</name>
<keyword evidence="3" id="KW-1185">Reference proteome</keyword>
<keyword evidence="1" id="KW-0472">Membrane</keyword>
<evidence type="ECO:0000313" key="2">
    <source>
        <dbReference type="EMBL" id="PTL38738.1"/>
    </source>
</evidence>
<proteinExistence type="predicted"/>